<comment type="caution">
    <text evidence="2">The sequence shown here is derived from an EMBL/GenBank/DDBJ whole genome shotgun (WGS) entry which is preliminary data.</text>
</comment>
<evidence type="ECO:0000313" key="2">
    <source>
        <dbReference type="EMBL" id="KRG70504.1"/>
    </source>
</evidence>
<dbReference type="RefSeq" id="WP_057657586.1">
    <property type="nucleotide sequence ID" value="NZ_LDJL01000005.1"/>
</dbReference>
<evidence type="ECO:0000313" key="3">
    <source>
        <dbReference type="Proteomes" id="UP000052052"/>
    </source>
</evidence>
<dbReference type="Gene3D" id="1.20.1280.290">
    <property type="match status" value="1"/>
</dbReference>
<accession>A0A0R0CZD5</accession>
<feature type="transmembrane region" description="Helical" evidence="1">
    <location>
        <begin position="36"/>
        <end position="55"/>
    </location>
</feature>
<dbReference type="STRING" id="344882.ABB29_05335"/>
<keyword evidence="1" id="KW-0812">Transmembrane</keyword>
<dbReference type="PATRIC" id="fig|344882.3.peg.2400"/>
<evidence type="ECO:0000256" key="1">
    <source>
        <dbReference type="SAM" id="Phobius"/>
    </source>
</evidence>
<name>A0A0R0CZD5_9GAMM</name>
<dbReference type="OrthoDB" id="5966732at2"/>
<organism evidence="2 3">
    <name type="scientific">Pseudoxanthomonas dokdonensis</name>
    <dbReference type="NCBI Taxonomy" id="344882"/>
    <lineage>
        <taxon>Bacteria</taxon>
        <taxon>Pseudomonadati</taxon>
        <taxon>Pseudomonadota</taxon>
        <taxon>Gammaproteobacteria</taxon>
        <taxon>Lysobacterales</taxon>
        <taxon>Lysobacteraceae</taxon>
        <taxon>Pseudoxanthomonas</taxon>
    </lineage>
</organism>
<keyword evidence="3" id="KW-1185">Reference proteome</keyword>
<dbReference type="Proteomes" id="UP000052052">
    <property type="component" value="Unassembled WGS sequence"/>
</dbReference>
<sequence length="97" mass="10427">MIDLIGWTASAILLATLIRQIITQSRSAQANGVSHWLFIGQASASVLFVVYSVLLENWVFTVTNSCLLLTAIAGQWLTRHRRTAGADPAREGGTTAG</sequence>
<keyword evidence="1" id="KW-1133">Transmembrane helix</keyword>
<proteinExistence type="predicted"/>
<protein>
    <submittedName>
        <fullName evidence="2">Membrane protein</fullName>
    </submittedName>
</protein>
<dbReference type="EMBL" id="LDJL01000005">
    <property type="protein sequence ID" value="KRG70504.1"/>
    <property type="molecule type" value="Genomic_DNA"/>
</dbReference>
<dbReference type="AlphaFoldDB" id="A0A0R0CZD5"/>
<gene>
    <name evidence="2" type="ORF">ABB29_05335</name>
</gene>
<reference evidence="2 3" key="1">
    <citation type="submission" date="2015-05" db="EMBL/GenBank/DDBJ databases">
        <title>Genome sequencing and analysis of members of genus Stenotrophomonas.</title>
        <authorList>
            <person name="Patil P.P."/>
            <person name="Midha S."/>
            <person name="Patil P.B."/>
        </authorList>
    </citation>
    <scope>NUCLEOTIDE SEQUENCE [LARGE SCALE GENOMIC DNA]</scope>
    <source>
        <strain evidence="2 3">DSM 21858</strain>
    </source>
</reference>
<keyword evidence="1" id="KW-0472">Membrane</keyword>